<name>A0A4Y6UJG7_9PROT</name>
<dbReference type="EMBL" id="CP038141">
    <property type="protein sequence ID" value="QDH16778.1"/>
    <property type="molecule type" value="Genomic_DNA"/>
</dbReference>
<dbReference type="InterPro" id="IPR006949">
    <property type="entry name" value="Barrel_Baseplate_J-like"/>
</dbReference>
<reference evidence="2 3" key="1">
    <citation type="submission" date="2019-03" db="EMBL/GenBank/DDBJ databases">
        <title>The complete genome sequence of Swingsia samuiensis NBRC107927(T).</title>
        <authorList>
            <person name="Chua K.-O."/>
            <person name="Chan K.-G."/>
            <person name="See-Too W.-S."/>
        </authorList>
    </citation>
    <scope>NUCLEOTIDE SEQUENCE [LARGE SCALE GENOMIC DNA]</scope>
    <source>
        <strain evidence="2 3">AH83</strain>
    </source>
</reference>
<organism evidence="2 3">
    <name type="scientific">Swingsia samuiensis</name>
    <dbReference type="NCBI Taxonomy" id="1293412"/>
    <lineage>
        <taxon>Bacteria</taxon>
        <taxon>Pseudomonadati</taxon>
        <taxon>Pseudomonadota</taxon>
        <taxon>Alphaproteobacteria</taxon>
        <taxon>Acetobacterales</taxon>
        <taxon>Acetobacteraceae</taxon>
        <taxon>Swingsia</taxon>
    </lineage>
</organism>
<dbReference type="RefSeq" id="WP_141460067.1">
    <property type="nucleotide sequence ID" value="NZ_CP038141.1"/>
</dbReference>
<dbReference type="OrthoDB" id="7012887at2"/>
<proteinExistence type="predicted"/>
<protein>
    <recommendedName>
        <fullName evidence="1">Baseplate protein J-like barrel domain-containing protein</fullName>
    </recommendedName>
</protein>
<feature type="domain" description="Baseplate protein J-like barrel" evidence="1">
    <location>
        <begin position="102"/>
        <end position="188"/>
    </location>
</feature>
<dbReference type="Pfam" id="PF04865">
    <property type="entry name" value="Baseplate_J"/>
    <property type="match status" value="1"/>
</dbReference>
<gene>
    <name evidence="2" type="ORF">E3D00_03745</name>
</gene>
<dbReference type="AlphaFoldDB" id="A0A4Y6UJG7"/>
<accession>A0A4Y6UJG7</accession>
<evidence type="ECO:0000259" key="1">
    <source>
        <dbReference type="Pfam" id="PF04865"/>
    </source>
</evidence>
<dbReference type="Proteomes" id="UP000316313">
    <property type="component" value="Chromosome"/>
</dbReference>
<dbReference type="KEGG" id="ssam:E3D00_03745"/>
<evidence type="ECO:0000313" key="2">
    <source>
        <dbReference type="EMBL" id="QDH16778.1"/>
    </source>
</evidence>
<sequence length="379" mass="40005">MLLPTRSLSSFVTTALRIAQSSCNQLLDISVGSPVRALVESVGSMALWLQHLIIQMLLKARLATSSGVDCDSFVEDFGMVRLPGQASTGAVTMTSFISDQISAVIMPGDIVRTVSGLSFSVVKDTALATWSPDIGGYIRQAGTQSILIPVECQVKGSIGNVDAGAIALMGTSIAGIDVVTNENAFLNGSDQESDIQLRKRFPLWLASRATASEMAVGNAISNVQTGISYFVKEGADPSGALRGGYFTVVVDDGSGVPTDDILARVYKSIDEVRALGVGFSVLRPSILVVDVSMTVVVPFSTSVLSAESSIRNVITEDIRSNGVGNGYAYSRLSYLAYVGARVDVSSVLDVRLNGEQKDIIPNGKQTLIVGSVQINVIQK</sequence>
<keyword evidence="3" id="KW-1185">Reference proteome</keyword>
<evidence type="ECO:0000313" key="3">
    <source>
        <dbReference type="Proteomes" id="UP000316313"/>
    </source>
</evidence>